<comment type="caution">
    <text evidence="5">The sequence shown here is derived from an EMBL/GenBank/DDBJ whole genome shotgun (WGS) entry which is preliminary data.</text>
</comment>
<proteinExistence type="predicted"/>
<dbReference type="PANTHER" id="PTHR30055:SF146">
    <property type="entry name" value="HTH-TYPE TRANSCRIPTIONAL DUAL REGULATOR CECR"/>
    <property type="match status" value="1"/>
</dbReference>
<reference evidence="5 6" key="1">
    <citation type="submission" date="2015-06" db="EMBL/GenBank/DDBJ databases">
        <title>Cloning and characterization of the uncialamcin biosynthetic gene cluster.</title>
        <authorList>
            <person name="Yan X."/>
            <person name="Huang T."/>
            <person name="Ge H."/>
            <person name="Shen B."/>
        </authorList>
    </citation>
    <scope>NUCLEOTIDE SEQUENCE [LARGE SCALE GENOMIC DNA]</scope>
    <source>
        <strain evidence="5 6">DCA2648</strain>
    </source>
</reference>
<evidence type="ECO:0000256" key="1">
    <source>
        <dbReference type="ARBA" id="ARBA00023125"/>
    </source>
</evidence>
<dbReference type="InterPro" id="IPR009057">
    <property type="entry name" value="Homeodomain-like_sf"/>
</dbReference>
<dbReference type="PROSITE" id="PS50977">
    <property type="entry name" value="HTH_TETR_2"/>
    <property type="match status" value="1"/>
</dbReference>
<dbReference type="RefSeq" id="WP_073793462.1">
    <property type="nucleotide sequence ID" value="NZ_JBITDR010000002.1"/>
</dbReference>
<evidence type="ECO:0000256" key="3">
    <source>
        <dbReference type="SAM" id="MobiDB-lite"/>
    </source>
</evidence>
<dbReference type="InterPro" id="IPR050109">
    <property type="entry name" value="HTH-type_TetR-like_transc_reg"/>
</dbReference>
<gene>
    <name evidence="5" type="ORF">AB852_29960</name>
</gene>
<dbReference type="SUPFAM" id="SSF46689">
    <property type="entry name" value="Homeodomain-like"/>
    <property type="match status" value="1"/>
</dbReference>
<dbReference type="EMBL" id="LFBV01000010">
    <property type="protein sequence ID" value="OKH90802.1"/>
    <property type="molecule type" value="Genomic_DNA"/>
</dbReference>
<keyword evidence="1 2" id="KW-0238">DNA-binding</keyword>
<evidence type="ECO:0000313" key="5">
    <source>
        <dbReference type="EMBL" id="OKH90802.1"/>
    </source>
</evidence>
<dbReference type="PRINTS" id="PR00455">
    <property type="entry name" value="HTHTETR"/>
</dbReference>
<protein>
    <recommendedName>
        <fullName evidence="4">HTH tetR-type domain-containing protein</fullName>
    </recommendedName>
</protein>
<dbReference type="STRING" id="1048205.AB852_29960"/>
<feature type="DNA-binding region" description="H-T-H motif" evidence="2">
    <location>
        <begin position="29"/>
        <end position="48"/>
    </location>
</feature>
<evidence type="ECO:0000256" key="2">
    <source>
        <dbReference type="PROSITE-ProRule" id="PRU00335"/>
    </source>
</evidence>
<dbReference type="InterPro" id="IPR001647">
    <property type="entry name" value="HTH_TetR"/>
</dbReference>
<dbReference type="GO" id="GO:0003700">
    <property type="term" value="F:DNA-binding transcription factor activity"/>
    <property type="evidence" value="ECO:0007669"/>
    <property type="project" value="TreeGrafter"/>
</dbReference>
<feature type="compositionally biased region" description="Gly residues" evidence="3">
    <location>
        <begin position="172"/>
        <end position="184"/>
    </location>
</feature>
<dbReference type="Pfam" id="PF00440">
    <property type="entry name" value="TetR_N"/>
    <property type="match status" value="1"/>
</dbReference>
<dbReference type="Gene3D" id="1.10.357.10">
    <property type="entry name" value="Tetracycline Repressor, domain 2"/>
    <property type="match status" value="1"/>
</dbReference>
<feature type="domain" description="HTH tetR-type" evidence="4">
    <location>
        <begin position="6"/>
        <end position="66"/>
    </location>
</feature>
<feature type="region of interest" description="Disordered" evidence="3">
    <location>
        <begin position="161"/>
        <end position="184"/>
    </location>
</feature>
<evidence type="ECO:0000313" key="6">
    <source>
        <dbReference type="Proteomes" id="UP000186455"/>
    </source>
</evidence>
<evidence type="ECO:0000259" key="4">
    <source>
        <dbReference type="PROSITE" id="PS50977"/>
    </source>
</evidence>
<sequence>MRLSSAQRREAVVRAAVTEFAAGGFHGTPMDRIAGRAGISQPYLFRLFPNKRTLFEKAVERCFQETGDFYARAAEGLRGTDALDAMARSRKRFLDDSSLPLLRLHAVTAVLAAGDPGITDQVRRSWAALWFSVEDRTGAPPAEVRAFFAQELLMIAQAALEGPRGPADDRGGPGGPGGPADGGG</sequence>
<dbReference type="GO" id="GO:0000976">
    <property type="term" value="F:transcription cis-regulatory region binding"/>
    <property type="evidence" value="ECO:0007669"/>
    <property type="project" value="TreeGrafter"/>
</dbReference>
<keyword evidence="6" id="KW-1185">Reference proteome</keyword>
<dbReference type="AlphaFoldDB" id="A0A1Q4UYW0"/>
<name>A0A1Q4UYW0_9ACTN</name>
<accession>A0A1Q4UYW0</accession>
<dbReference type="PANTHER" id="PTHR30055">
    <property type="entry name" value="HTH-TYPE TRANSCRIPTIONAL REGULATOR RUTR"/>
    <property type="match status" value="1"/>
</dbReference>
<dbReference type="Proteomes" id="UP000186455">
    <property type="component" value="Unassembled WGS sequence"/>
</dbReference>
<organism evidence="5 6">
    <name type="scientific">Streptomyces uncialis</name>
    <dbReference type="NCBI Taxonomy" id="1048205"/>
    <lineage>
        <taxon>Bacteria</taxon>
        <taxon>Bacillati</taxon>
        <taxon>Actinomycetota</taxon>
        <taxon>Actinomycetes</taxon>
        <taxon>Kitasatosporales</taxon>
        <taxon>Streptomycetaceae</taxon>
        <taxon>Streptomyces</taxon>
    </lineage>
</organism>